<dbReference type="EMBL" id="BAABCE010000036">
    <property type="protein sequence ID" value="GAA3594871.1"/>
    <property type="molecule type" value="Genomic_DNA"/>
</dbReference>
<evidence type="ECO:0000313" key="2">
    <source>
        <dbReference type="EMBL" id="GAA3594871.1"/>
    </source>
</evidence>
<gene>
    <name evidence="2" type="primary">hemG_2</name>
    <name evidence="2" type="ORF">GCM10022295_90200</name>
</gene>
<evidence type="ECO:0000313" key="3">
    <source>
        <dbReference type="Proteomes" id="UP001500707"/>
    </source>
</evidence>
<organism evidence="2 3">
    <name type="scientific">Streptomyces osmaniensis</name>
    <dbReference type="NCBI Taxonomy" id="593134"/>
    <lineage>
        <taxon>Bacteria</taxon>
        <taxon>Bacillati</taxon>
        <taxon>Actinomycetota</taxon>
        <taxon>Actinomycetes</taxon>
        <taxon>Kitasatosporales</taxon>
        <taxon>Streptomycetaceae</taxon>
        <taxon>Streptomyces</taxon>
    </lineage>
</organism>
<dbReference type="Pfam" id="PF01593">
    <property type="entry name" value="Amino_oxidase"/>
    <property type="match status" value="1"/>
</dbReference>
<comment type="caution">
    <text evidence="2">The sequence shown here is derived from an EMBL/GenBank/DDBJ whole genome shotgun (WGS) entry which is preliminary data.</text>
</comment>
<evidence type="ECO:0000259" key="1">
    <source>
        <dbReference type="Pfam" id="PF01593"/>
    </source>
</evidence>
<accession>A0ABP6Z1N9</accession>
<name>A0ABP6Z1N9_9ACTN</name>
<dbReference type="RefSeq" id="WP_346186685.1">
    <property type="nucleotide sequence ID" value="NZ_BAABCE010000036.1"/>
</dbReference>
<dbReference type="InterPro" id="IPR002937">
    <property type="entry name" value="Amino_oxidase"/>
</dbReference>
<protein>
    <submittedName>
        <fullName evidence="2">Protoporphyrinogen oxidase</fullName>
    </submittedName>
</protein>
<sequence>MTTSQQPRSVPTQRRVIVVGAGISGLTAGFRLRQSGFDVTVLERDDHVGGRMRTIDREGYRLDVAASILPTSYREMRALLRDLALTDEVRPTCDLFAFVQGDAIHRLRLHARRDLLATRLFGLRTKIAMAKIMTDMFRHRRVLDWTDPSRAAALDVENIPAYLRRRRIPTQTLSTFIDSFSMAGSLASSAEVSVINLYFYLHLLAGNGLFNSPEGIQFLPNHLADQLQVELSARVTSVTIENDGPVTVRWQRDGQPQRLERVDGAVIAVPARQATEIYPQFDEDQRQFLLQLRYSRGITVAFGLRRVPAEPAVWLNISTEAHPDLVAVLLEHNKAPGRTPAGHALLSTYWQRDWHERHWNAPDEAIRANALSAVSQFLPGIGDDIDMCHIERWNPYALAWPPGSFAALRRFLASLDTRSPVQFAGDYFSFLCTNSCLSSGERAAQRLTASLSTPTTRGRP</sequence>
<feature type="domain" description="Amine oxidase" evidence="1">
    <location>
        <begin position="23"/>
        <end position="447"/>
    </location>
</feature>
<proteinExistence type="predicted"/>
<dbReference type="SUPFAM" id="SSF54373">
    <property type="entry name" value="FAD-linked reductases, C-terminal domain"/>
    <property type="match status" value="1"/>
</dbReference>
<keyword evidence="3" id="KW-1185">Reference proteome</keyword>
<dbReference type="Proteomes" id="UP001500707">
    <property type="component" value="Unassembled WGS sequence"/>
</dbReference>
<dbReference type="InterPro" id="IPR050464">
    <property type="entry name" value="Zeta_carotene_desat/Oxidored"/>
</dbReference>
<dbReference type="PANTHER" id="PTHR42923">
    <property type="entry name" value="PROTOPORPHYRINOGEN OXIDASE"/>
    <property type="match status" value="1"/>
</dbReference>
<dbReference type="InterPro" id="IPR036188">
    <property type="entry name" value="FAD/NAD-bd_sf"/>
</dbReference>
<reference evidence="3" key="1">
    <citation type="journal article" date="2019" name="Int. J. Syst. Evol. Microbiol.">
        <title>The Global Catalogue of Microorganisms (GCM) 10K type strain sequencing project: providing services to taxonomists for standard genome sequencing and annotation.</title>
        <authorList>
            <consortium name="The Broad Institute Genomics Platform"/>
            <consortium name="The Broad Institute Genome Sequencing Center for Infectious Disease"/>
            <person name="Wu L."/>
            <person name="Ma J."/>
        </authorList>
    </citation>
    <scope>NUCLEOTIDE SEQUENCE [LARGE SCALE GENOMIC DNA]</scope>
    <source>
        <strain evidence="3">JCM 17656</strain>
    </source>
</reference>
<dbReference type="Gene3D" id="3.50.50.60">
    <property type="entry name" value="FAD/NAD(P)-binding domain"/>
    <property type="match status" value="1"/>
</dbReference>
<dbReference type="SUPFAM" id="SSF51905">
    <property type="entry name" value="FAD/NAD(P)-binding domain"/>
    <property type="match status" value="1"/>
</dbReference>